<protein>
    <submittedName>
        <fullName evidence="3">Uncharacterized protein</fullName>
    </submittedName>
</protein>
<proteinExistence type="predicted"/>
<dbReference type="PANTHER" id="PTHR30483">
    <property type="entry name" value="LEUCINE-SPECIFIC-BINDING PROTEIN"/>
    <property type="match status" value="1"/>
</dbReference>
<keyword evidence="2" id="KW-1133">Transmembrane helix</keyword>
<organism evidence="3 4">
    <name type="scientific">Sinosporangium siamense</name>
    <dbReference type="NCBI Taxonomy" id="1367973"/>
    <lineage>
        <taxon>Bacteria</taxon>
        <taxon>Bacillati</taxon>
        <taxon>Actinomycetota</taxon>
        <taxon>Actinomycetes</taxon>
        <taxon>Streptosporangiales</taxon>
        <taxon>Streptosporangiaceae</taxon>
        <taxon>Sinosporangium</taxon>
    </lineage>
</organism>
<feature type="region of interest" description="Disordered" evidence="1">
    <location>
        <begin position="772"/>
        <end position="801"/>
    </location>
</feature>
<dbReference type="PANTHER" id="PTHR30483:SF6">
    <property type="entry name" value="PERIPLASMIC BINDING PROTEIN OF ABC TRANSPORTER FOR NATURAL AMINO ACIDS"/>
    <property type="match status" value="1"/>
</dbReference>
<dbReference type="Proteomes" id="UP000606172">
    <property type="component" value="Unassembled WGS sequence"/>
</dbReference>
<dbReference type="InterPro" id="IPR051010">
    <property type="entry name" value="BCAA_transport"/>
</dbReference>
<dbReference type="AlphaFoldDB" id="A0A919RBH4"/>
<evidence type="ECO:0000256" key="2">
    <source>
        <dbReference type="SAM" id="Phobius"/>
    </source>
</evidence>
<dbReference type="InterPro" id="IPR028082">
    <property type="entry name" value="Peripla_BP_I"/>
</dbReference>
<evidence type="ECO:0000313" key="3">
    <source>
        <dbReference type="EMBL" id="GII90432.1"/>
    </source>
</evidence>
<keyword evidence="4" id="KW-1185">Reference proteome</keyword>
<comment type="caution">
    <text evidence="3">The sequence shown here is derived from an EMBL/GenBank/DDBJ whole genome shotgun (WGS) entry which is preliminary data.</text>
</comment>
<reference evidence="3" key="1">
    <citation type="submission" date="2021-01" db="EMBL/GenBank/DDBJ databases">
        <title>Whole genome shotgun sequence of Sinosporangium siamense NBRC 109515.</title>
        <authorList>
            <person name="Komaki H."/>
            <person name="Tamura T."/>
        </authorList>
    </citation>
    <scope>NUCLEOTIDE SEQUENCE</scope>
    <source>
        <strain evidence="3">NBRC 109515</strain>
    </source>
</reference>
<feature type="transmembrane region" description="Helical" evidence="2">
    <location>
        <begin position="299"/>
        <end position="318"/>
    </location>
</feature>
<accession>A0A919RBH4</accession>
<keyword evidence="2" id="KW-0812">Transmembrane</keyword>
<feature type="transmembrane region" description="Helical" evidence="2">
    <location>
        <begin position="62"/>
        <end position="81"/>
    </location>
</feature>
<gene>
    <name evidence="3" type="ORF">Ssi02_06630</name>
</gene>
<sequence>MPGSLLPAPRFPLTQIILWALDLGEERTTESPRARTAVYREKLREWRRQRVPFRSLGGRLEYLVRFLSGPTLGAALATVILTEWLDTAGPINFAILVGTFAAAIGLARLLAGFWFSGTFRYGWFFRQRYKPRKRSEELAGYLYRIGEAERDDVEVDRLLVNAFIEDLRLAYSRRMPWPGWGRSGYAVLHLGDAGEGSAGRRFLAVLHKVLTDTGLKVPLLIVAHSPEWSPALCGDHPSVLLPKREAAEDVRRAHGTWRTRTAHLAPCPYLAVDAKGIRGIEPAGAPPRRRRAISRLRPVGYWLIAGAAVLIPFAWGGWTVLRPCEPGLTAIEGECVGVSTATKNFDPALIPILNLIGAENDRIALNTKVFRVVYFGPLTQRPGSTDPGDKLIGTAAELVGVYARQKEYNQVKGDWKLMVEFANPGQDYAYADVAARTIAERVPHDRTIAAVVGLGWSRKAVKDAIGILNTAQIPGLSTTATAENLSMVDGDPSGYFYRLPPSNARQAVAAVHWLRALPVSKDKTMKEYPRVGILRFSDALELYSADLAEQFAKRYKGRGESSIYDFSDSAGLKKTIQKACDDGVEVLLYLGRGDQFPALKEGWGSHCSGKKVVILAGDDIANAVATEVLEHGERHSLDLRYIALSDPRPPNSTKPIPYYGTVVQRVLSETEVERGRKAKEAGRTPPVALPPDHAVLAHDATLAVTTAFDRSRSRGDIVDVRAGVQERLRGLKVDGASGSLEFASDRNQNEALKRPLWLMSVYPGQPLTAELSCTPVGEEPECGKPLGGDTVKPKEKEEEDN</sequence>
<name>A0A919RBH4_9ACTN</name>
<feature type="compositionally biased region" description="Basic and acidic residues" evidence="1">
    <location>
        <begin position="791"/>
        <end position="801"/>
    </location>
</feature>
<keyword evidence="2" id="KW-0472">Membrane</keyword>
<dbReference type="RefSeq" id="WP_204020831.1">
    <property type="nucleotide sequence ID" value="NZ_BOOW01000006.1"/>
</dbReference>
<dbReference type="CDD" id="cd06268">
    <property type="entry name" value="PBP1_ABC_transporter_LIVBP-like"/>
    <property type="match status" value="1"/>
</dbReference>
<dbReference type="SUPFAM" id="SSF53822">
    <property type="entry name" value="Periplasmic binding protein-like I"/>
    <property type="match status" value="1"/>
</dbReference>
<dbReference type="Gene3D" id="3.40.50.2300">
    <property type="match status" value="2"/>
</dbReference>
<dbReference type="EMBL" id="BOOW01000006">
    <property type="protein sequence ID" value="GII90432.1"/>
    <property type="molecule type" value="Genomic_DNA"/>
</dbReference>
<evidence type="ECO:0000313" key="4">
    <source>
        <dbReference type="Proteomes" id="UP000606172"/>
    </source>
</evidence>
<evidence type="ECO:0000256" key="1">
    <source>
        <dbReference type="SAM" id="MobiDB-lite"/>
    </source>
</evidence>
<feature type="transmembrane region" description="Helical" evidence="2">
    <location>
        <begin position="93"/>
        <end position="123"/>
    </location>
</feature>